<organism evidence="1">
    <name type="scientific">Capitella teleta</name>
    <name type="common">Polychaete worm</name>
    <dbReference type="NCBI Taxonomy" id="283909"/>
    <lineage>
        <taxon>Eukaryota</taxon>
        <taxon>Metazoa</taxon>
        <taxon>Spiralia</taxon>
        <taxon>Lophotrochozoa</taxon>
        <taxon>Annelida</taxon>
        <taxon>Polychaeta</taxon>
        <taxon>Sedentaria</taxon>
        <taxon>Scolecida</taxon>
        <taxon>Capitellidae</taxon>
        <taxon>Capitella</taxon>
    </lineage>
</organism>
<proteinExistence type="predicted"/>
<keyword evidence="3" id="KW-1185">Reference proteome</keyword>
<reference evidence="2" key="3">
    <citation type="submission" date="2015-06" db="UniProtKB">
        <authorList>
            <consortium name="EnsemblMetazoa"/>
        </authorList>
    </citation>
    <scope>IDENTIFICATION</scope>
</reference>
<evidence type="ECO:0000313" key="3">
    <source>
        <dbReference type="Proteomes" id="UP000014760"/>
    </source>
</evidence>
<evidence type="ECO:0000313" key="1">
    <source>
        <dbReference type="EMBL" id="ELU09470.1"/>
    </source>
</evidence>
<dbReference type="EMBL" id="KB298217">
    <property type="protein sequence ID" value="ELU09470.1"/>
    <property type="molecule type" value="Genomic_DNA"/>
</dbReference>
<sequence>MALRGQDEIYKEWANTHAQLTVNNRIQIIQSNVVHRPHRGCSHFAFNVHCRYIMTKSSACELTTFSVHYAQPYSNQGGLPENPSEAISKECGRASNVRCLCCFVPADCDRVADKALGDIRSLQGECFLLPSILKREQCHLTLTAAVFISAFFPAKSAKFELCHRKKLKGAKERFAFRKATKAICVPLRVEEYSCPV</sequence>
<dbReference type="EnsemblMetazoa" id="CapteT200339">
    <property type="protein sequence ID" value="CapteP200339"/>
    <property type="gene ID" value="CapteG200339"/>
</dbReference>
<protein>
    <submittedName>
        <fullName evidence="1 2">Uncharacterized protein</fullName>
    </submittedName>
</protein>
<dbReference type="Proteomes" id="UP000014760">
    <property type="component" value="Unassembled WGS sequence"/>
</dbReference>
<dbReference type="AlphaFoldDB" id="R7UTF5"/>
<reference evidence="1 3" key="2">
    <citation type="journal article" date="2013" name="Nature">
        <title>Insights into bilaterian evolution from three spiralian genomes.</title>
        <authorList>
            <person name="Simakov O."/>
            <person name="Marletaz F."/>
            <person name="Cho S.J."/>
            <person name="Edsinger-Gonzales E."/>
            <person name="Havlak P."/>
            <person name="Hellsten U."/>
            <person name="Kuo D.H."/>
            <person name="Larsson T."/>
            <person name="Lv J."/>
            <person name="Arendt D."/>
            <person name="Savage R."/>
            <person name="Osoegawa K."/>
            <person name="de Jong P."/>
            <person name="Grimwood J."/>
            <person name="Chapman J.A."/>
            <person name="Shapiro H."/>
            <person name="Aerts A."/>
            <person name="Otillar R.P."/>
            <person name="Terry A.Y."/>
            <person name="Boore J.L."/>
            <person name="Grigoriev I.V."/>
            <person name="Lindberg D.R."/>
            <person name="Seaver E.C."/>
            <person name="Weisblat D.A."/>
            <person name="Putnam N.H."/>
            <person name="Rokhsar D.S."/>
        </authorList>
    </citation>
    <scope>NUCLEOTIDE SEQUENCE</scope>
    <source>
        <strain evidence="1 3">I ESC-2004</strain>
    </source>
</reference>
<dbReference type="EMBL" id="AMQN01000988">
    <property type="status" value="NOT_ANNOTATED_CDS"/>
    <property type="molecule type" value="Genomic_DNA"/>
</dbReference>
<reference evidence="3" key="1">
    <citation type="submission" date="2012-12" db="EMBL/GenBank/DDBJ databases">
        <authorList>
            <person name="Hellsten U."/>
            <person name="Grimwood J."/>
            <person name="Chapman J.A."/>
            <person name="Shapiro H."/>
            <person name="Aerts A."/>
            <person name="Otillar R.P."/>
            <person name="Terry A.Y."/>
            <person name="Boore J.L."/>
            <person name="Simakov O."/>
            <person name="Marletaz F."/>
            <person name="Cho S.-J."/>
            <person name="Edsinger-Gonzales E."/>
            <person name="Havlak P."/>
            <person name="Kuo D.-H."/>
            <person name="Larsson T."/>
            <person name="Lv J."/>
            <person name="Arendt D."/>
            <person name="Savage R."/>
            <person name="Osoegawa K."/>
            <person name="de Jong P."/>
            <person name="Lindberg D.R."/>
            <person name="Seaver E.C."/>
            <person name="Weisblat D.A."/>
            <person name="Putnam N.H."/>
            <person name="Grigoriev I.V."/>
            <person name="Rokhsar D.S."/>
        </authorList>
    </citation>
    <scope>NUCLEOTIDE SEQUENCE</scope>
    <source>
        <strain evidence="3">I ESC-2004</strain>
    </source>
</reference>
<accession>R7UTF5</accession>
<dbReference type="HOGENOM" id="CLU_1391439_0_0_1"/>
<dbReference type="EMBL" id="AMQN01000987">
    <property type="status" value="NOT_ANNOTATED_CDS"/>
    <property type="molecule type" value="Genomic_DNA"/>
</dbReference>
<evidence type="ECO:0000313" key="2">
    <source>
        <dbReference type="EnsemblMetazoa" id="CapteP200339"/>
    </source>
</evidence>
<gene>
    <name evidence="1" type="ORF">CAPTEDRAFT_200339</name>
</gene>
<name>R7UTF5_CAPTE</name>